<keyword evidence="2" id="KW-1185">Reference proteome</keyword>
<evidence type="ECO:0000313" key="1">
    <source>
        <dbReference type="EMBL" id="GAA1915088.1"/>
    </source>
</evidence>
<organism evidence="1 2">
    <name type="scientific">Microbacterium aoyamense</name>
    <dbReference type="NCBI Taxonomy" id="344166"/>
    <lineage>
        <taxon>Bacteria</taxon>
        <taxon>Bacillati</taxon>
        <taxon>Actinomycetota</taxon>
        <taxon>Actinomycetes</taxon>
        <taxon>Micrococcales</taxon>
        <taxon>Microbacteriaceae</taxon>
        <taxon>Microbacterium</taxon>
    </lineage>
</organism>
<evidence type="ECO:0000313" key="2">
    <source>
        <dbReference type="Proteomes" id="UP001501343"/>
    </source>
</evidence>
<accession>A0ABN2P897</accession>
<dbReference type="RefSeq" id="WP_248144937.1">
    <property type="nucleotide sequence ID" value="NZ_BAAAOF010000002.1"/>
</dbReference>
<dbReference type="EMBL" id="BAAAOF010000002">
    <property type="protein sequence ID" value="GAA1915088.1"/>
    <property type="molecule type" value="Genomic_DNA"/>
</dbReference>
<reference evidence="1 2" key="1">
    <citation type="journal article" date="2019" name="Int. J. Syst. Evol. Microbiol.">
        <title>The Global Catalogue of Microorganisms (GCM) 10K type strain sequencing project: providing services to taxonomists for standard genome sequencing and annotation.</title>
        <authorList>
            <consortium name="The Broad Institute Genomics Platform"/>
            <consortium name="The Broad Institute Genome Sequencing Center for Infectious Disease"/>
            <person name="Wu L."/>
            <person name="Ma J."/>
        </authorList>
    </citation>
    <scope>NUCLEOTIDE SEQUENCE [LARGE SCALE GENOMIC DNA]</scope>
    <source>
        <strain evidence="1 2">JCM 14900</strain>
    </source>
</reference>
<gene>
    <name evidence="1" type="ORF">GCM10009775_04400</name>
</gene>
<protein>
    <submittedName>
        <fullName evidence="1">Uncharacterized protein</fullName>
    </submittedName>
</protein>
<name>A0ABN2P897_9MICO</name>
<comment type="caution">
    <text evidence="1">The sequence shown here is derived from an EMBL/GenBank/DDBJ whole genome shotgun (WGS) entry which is preliminary data.</text>
</comment>
<proteinExistence type="predicted"/>
<dbReference type="Proteomes" id="UP001501343">
    <property type="component" value="Unassembled WGS sequence"/>
</dbReference>
<sequence length="98" mass="11554">MSLLITDGFAAWRECRQAYDEVLYAKYERAAAATNDRLVNAEGRKKGIDPLSLFMGPAIRAYRWASEELIEHWAEHPRMPFVEFERQWAAQREAEMYR</sequence>